<dbReference type="SMART" id="SM00382">
    <property type="entry name" value="AAA"/>
    <property type="match status" value="1"/>
</dbReference>
<dbReference type="InterPro" id="IPR017871">
    <property type="entry name" value="ABC_transporter-like_CS"/>
</dbReference>
<evidence type="ECO:0000256" key="2">
    <source>
        <dbReference type="ARBA" id="ARBA00022741"/>
    </source>
</evidence>
<dbReference type="GO" id="GO:0016887">
    <property type="term" value="F:ATP hydrolysis activity"/>
    <property type="evidence" value="ECO:0007669"/>
    <property type="project" value="InterPro"/>
</dbReference>
<dbReference type="Proteomes" id="UP000230886">
    <property type="component" value="Unassembled WGS sequence"/>
</dbReference>
<keyword evidence="2" id="KW-0547">Nucleotide-binding</keyword>
<dbReference type="InterPro" id="IPR027417">
    <property type="entry name" value="P-loop_NTPase"/>
</dbReference>
<dbReference type="Pfam" id="PF00005">
    <property type="entry name" value="ABC_tran"/>
    <property type="match status" value="1"/>
</dbReference>
<dbReference type="AlphaFoldDB" id="A0A2A5JFJ2"/>
<dbReference type="GO" id="GO:0005524">
    <property type="term" value="F:ATP binding"/>
    <property type="evidence" value="ECO:0007669"/>
    <property type="project" value="UniProtKB-KW"/>
</dbReference>
<organism evidence="4 5">
    <name type="scientific">Rhodococcus qingshengii</name>
    <dbReference type="NCBI Taxonomy" id="334542"/>
    <lineage>
        <taxon>Bacteria</taxon>
        <taxon>Bacillati</taxon>
        <taxon>Actinomycetota</taxon>
        <taxon>Actinomycetes</taxon>
        <taxon>Mycobacteriales</taxon>
        <taxon>Nocardiaceae</taxon>
        <taxon>Rhodococcus</taxon>
        <taxon>Rhodococcus erythropolis group</taxon>
    </lineage>
</organism>
<protein>
    <submittedName>
        <fullName evidence="4">ABC transporter ATP-binding protein</fullName>
    </submittedName>
</protein>
<proteinExistence type="predicted"/>
<dbReference type="PROSITE" id="PS00211">
    <property type="entry name" value="ABC_TRANSPORTER_1"/>
    <property type="match status" value="1"/>
</dbReference>
<dbReference type="CDD" id="cd03293">
    <property type="entry name" value="ABC_NrtD_SsuB_transporters"/>
    <property type="match status" value="1"/>
</dbReference>
<dbReference type="PANTHER" id="PTHR42788:SF2">
    <property type="entry name" value="ABC TRANSPORTER ATP-BINDING PROTEIN"/>
    <property type="match status" value="1"/>
</dbReference>
<dbReference type="InterPro" id="IPR003593">
    <property type="entry name" value="AAA+_ATPase"/>
</dbReference>
<evidence type="ECO:0000313" key="4">
    <source>
        <dbReference type="EMBL" id="PCK28335.1"/>
    </source>
</evidence>
<dbReference type="PANTHER" id="PTHR42788">
    <property type="entry name" value="TAURINE IMPORT ATP-BINDING PROTEIN-RELATED"/>
    <property type="match status" value="1"/>
</dbReference>
<dbReference type="EMBL" id="NOVD01000003">
    <property type="protein sequence ID" value="PCK28335.1"/>
    <property type="molecule type" value="Genomic_DNA"/>
</dbReference>
<dbReference type="SUPFAM" id="SSF52540">
    <property type="entry name" value="P-loop containing nucleoside triphosphate hydrolases"/>
    <property type="match status" value="1"/>
</dbReference>
<reference evidence="4 5" key="1">
    <citation type="submission" date="2017-07" db="EMBL/GenBank/DDBJ databases">
        <title>Draft sequence of Rhodococcus enclensis 23b-28.</title>
        <authorList>
            <person name="Besaury L."/>
            <person name="Sancelme M."/>
            <person name="Amato P."/>
            <person name="Lallement A."/>
            <person name="Delort A.-M."/>
        </authorList>
    </citation>
    <scope>NUCLEOTIDE SEQUENCE [LARGE SCALE GENOMIC DNA]</scope>
    <source>
        <strain evidence="4 5">23b-28</strain>
    </source>
</reference>
<sequence>MAAAGSTMTGIIMDTNVITPAVQLDGLTISFPSPDGSTKTVVDNLDLTIPRGQFVSLVGRSGCGKTTLLNALAGLVDATEGKTEVLGTTPFDARSRMGFMMARDALFPWRTAQKNVEYGLELRGVPKAERRTQSERWLAAVQMSEASRLWTWQLSQGMRQRVALARTWALDPDILLMDEPFAALDAQTRVEVQREFLELWQSQVGRTVIFVTHDLGEAICLSDRVLLLGAGRVIDDVSIDIERPRELETLTAEPRYIEIFNRLRGQLDH</sequence>
<evidence type="ECO:0000256" key="3">
    <source>
        <dbReference type="ARBA" id="ARBA00022840"/>
    </source>
</evidence>
<dbReference type="InterPro" id="IPR050166">
    <property type="entry name" value="ABC_transporter_ATP-bind"/>
</dbReference>
<dbReference type="Gene3D" id="3.40.50.300">
    <property type="entry name" value="P-loop containing nucleotide triphosphate hydrolases"/>
    <property type="match status" value="1"/>
</dbReference>
<comment type="caution">
    <text evidence="4">The sequence shown here is derived from an EMBL/GenBank/DDBJ whole genome shotgun (WGS) entry which is preliminary data.</text>
</comment>
<evidence type="ECO:0000256" key="1">
    <source>
        <dbReference type="ARBA" id="ARBA00022448"/>
    </source>
</evidence>
<keyword evidence="1" id="KW-0813">Transport</keyword>
<dbReference type="InterPro" id="IPR003439">
    <property type="entry name" value="ABC_transporter-like_ATP-bd"/>
</dbReference>
<evidence type="ECO:0000313" key="5">
    <source>
        <dbReference type="Proteomes" id="UP000230886"/>
    </source>
</evidence>
<dbReference type="PROSITE" id="PS50893">
    <property type="entry name" value="ABC_TRANSPORTER_2"/>
    <property type="match status" value="1"/>
</dbReference>
<name>A0A2A5JFJ2_RHOSG</name>
<gene>
    <name evidence="4" type="ORF">CHR55_07950</name>
</gene>
<keyword evidence="3 4" id="KW-0067">ATP-binding</keyword>
<accession>A0A2A5JFJ2</accession>